<keyword evidence="4 5" id="KW-0472">Membrane</keyword>
<keyword evidence="8" id="KW-1185">Reference proteome</keyword>
<evidence type="ECO:0000313" key="8">
    <source>
        <dbReference type="Proteomes" id="UP000001304"/>
    </source>
</evidence>
<evidence type="ECO:0000256" key="1">
    <source>
        <dbReference type="ARBA" id="ARBA00004141"/>
    </source>
</evidence>
<protein>
    <submittedName>
        <fullName evidence="7">Binding-protein-dependent transport systems inner membrane component</fullName>
    </submittedName>
</protein>
<dbReference type="PANTHER" id="PTHR43376">
    <property type="entry name" value="OLIGOPEPTIDE TRANSPORT SYSTEM PERMEASE PROTEIN"/>
    <property type="match status" value="1"/>
</dbReference>
<feature type="transmembrane region" description="Helical" evidence="5">
    <location>
        <begin position="15"/>
        <end position="35"/>
    </location>
</feature>
<comment type="subcellular location">
    <subcellularLocation>
        <location evidence="5">Cell membrane</location>
        <topology evidence="5">Multi-pass membrane protein</topology>
    </subcellularLocation>
    <subcellularLocation>
        <location evidence="1">Membrane</location>
        <topology evidence="1">Multi-pass membrane protein</topology>
    </subcellularLocation>
</comment>
<feature type="transmembrane region" description="Helical" evidence="5">
    <location>
        <begin position="194"/>
        <end position="220"/>
    </location>
</feature>
<evidence type="ECO:0000256" key="4">
    <source>
        <dbReference type="ARBA" id="ARBA00023136"/>
    </source>
</evidence>
<feature type="transmembrane region" description="Helical" evidence="5">
    <location>
        <begin position="109"/>
        <end position="134"/>
    </location>
</feature>
<feature type="transmembrane region" description="Helical" evidence="5">
    <location>
        <begin position="302"/>
        <end position="328"/>
    </location>
</feature>
<evidence type="ECO:0000259" key="6">
    <source>
        <dbReference type="PROSITE" id="PS50928"/>
    </source>
</evidence>
<dbReference type="PROSITE" id="PS50928">
    <property type="entry name" value="ABC_TM1"/>
    <property type="match status" value="1"/>
</dbReference>
<evidence type="ECO:0000256" key="5">
    <source>
        <dbReference type="RuleBase" id="RU363032"/>
    </source>
</evidence>
<keyword evidence="5" id="KW-0813">Transport</keyword>
<dbReference type="Gene3D" id="1.10.3720.10">
    <property type="entry name" value="MetI-like"/>
    <property type="match status" value="1"/>
</dbReference>
<dbReference type="CDD" id="cd06261">
    <property type="entry name" value="TM_PBP2"/>
    <property type="match status" value="1"/>
</dbReference>
<reference evidence="7 8" key="1">
    <citation type="journal article" date="2010" name="Stand. Genomic Sci.">
        <title>Complete genome sequence of Ignisphaera aggregans type strain (AQ1.S1).</title>
        <authorList>
            <person name="Goker M."/>
            <person name="Held B."/>
            <person name="Lapidus A."/>
            <person name="Nolan M."/>
            <person name="Spring S."/>
            <person name="Yasawong M."/>
            <person name="Lucas S."/>
            <person name="Glavina Del Rio T."/>
            <person name="Tice H."/>
            <person name="Cheng J.F."/>
            <person name="Goodwin L."/>
            <person name="Tapia R."/>
            <person name="Pitluck S."/>
            <person name="Liolios K."/>
            <person name="Ivanova N."/>
            <person name="Mavromatis K."/>
            <person name="Mikhailova N."/>
            <person name="Pati A."/>
            <person name="Chen A."/>
            <person name="Palaniappan K."/>
            <person name="Brambilla E."/>
            <person name="Land M."/>
            <person name="Hauser L."/>
            <person name="Chang Y.J."/>
            <person name="Jeffries C.D."/>
            <person name="Brettin T."/>
            <person name="Detter J.C."/>
            <person name="Han C."/>
            <person name="Rohde M."/>
            <person name="Sikorski J."/>
            <person name="Woyke T."/>
            <person name="Bristow J."/>
            <person name="Eisen J.A."/>
            <person name="Markowitz V."/>
            <person name="Hugenholtz P."/>
            <person name="Kyrpides N.C."/>
            <person name="Klenk H.P."/>
        </authorList>
    </citation>
    <scope>NUCLEOTIDE SEQUENCE [LARGE SCALE GENOMIC DNA]</scope>
    <source>
        <strain evidence="8">DSM 17230 / JCM 13409 / AQ1.S1</strain>
    </source>
</reference>
<keyword evidence="3 5" id="KW-1133">Transmembrane helix</keyword>
<dbReference type="Pfam" id="PF00528">
    <property type="entry name" value="BPD_transp_1"/>
    <property type="match status" value="1"/>
</dbReference>
<evidence type="ECO:0000313" key="7">
    <source>
        <dbReference type="EMBL" id="ADM27388.1"/>
    </source>
</evidence>
<dbReference type="HOGENOM" id="CLU_036879_1_0_2"/>
<feature type="domain" description="ABC transmembrane type-1" evidence="6">
    <location>
        <begin position="110"/>
        <end position="321"/>
    </location>
</feature>
<dbReference type="KEGG" id="iag:Igag_0552"/>
<name>E0SS38_IGNAA</name>
<dbReference type="InterPro" id="IPR000515">
    <property type="entry name" value="MetI-like"/>
</dbReference>
<dbReference type="BioCyc" id="IAGG583356:GHAH-554-MONOMER"/>
<sequence>MTLNPFVSFMIKRGAMALLTFTVALILIFLLPRIIPGNPLAITVYRIVSTAGTNPEQVKAVERMLMEYFQLNKPLHEQFFLFIRNLFRGYLGKSIMYFPLDVNDVIAMYLPWTLALVVPAVVLAWIVGNTIGVIAAMSRGKLVDKVLLPLLAVLQGTPPYVWAMYLILIFAIWLKIFPASGGWDPTLAPSPTTTFMVSFLHHYVLPFLSIFMVSLGGWGLSMRNIALQELTSDYMDYVRVLGLSQRKTFRYLFKSSALPQIVGLAIVLGWSFSGSLITEIVFNYPGIGRMLWGAIQSQDYPLIQGGFIIVIAAIILANYISELIFAVIDPRTRYAYGM</sequence>
<dbReference type="PANTHER" id="PTHR43376:SF1">
    <property type="entry name" value="OLIGOPEPTIDE TRANSPORT SYSTEM PERMEASE PROTEIN"/>
    <property type="match status" value="1"/>
</dbReference>
<proteinExistence type="inferred from homology"/>
<dbReference type="AlphaFoldDB" id="E0SS38"/>
<dbReference type="GO" id="GO:0005886">
    <property type="term" value="C:plasma membrane"/>
    <property type="evidence" value="ECO:0007669"/>
    <property type="project" value="UniProtKB-SubCell"/>
</dbReference>
<feature type="transmembrane region" description="Helical" evidence="5">
    <location>
        <begin position="146"/>
        <end position="174"/>
    </location>
</feature>
<feature type="transmembrane region" description="Helical" evidence="5">
    <location>
        <begin position="257"/>
        <end position="282"/>
    </location>
</feature>
<keyword evidence="2 5" id="KW-0812">Transmembrane</keyword>
<evidence type="ECO:0000256" key="2">
    <source>
        <dbReference type="ARBA" id="ARBA00022692"/>
    </source>
</evidence>
<organism evidence="7 8">
    <name type="scientific">Ignisphaera aggregans (strain DSM 17230 / JCM 13409 / AQ1.S1)</name>
    <dbReference type="NCBI Taxonomy" id="583356"/>
    <lineage>
        <taxon>Archaea</taxon>
        <taxon>Thermoproteota</taxon>
        <taxon>Thermoprotei</taxon>
        <taxon>Desulfurococcales</taxon>
        <taxon>Desulfurococcaceae</taxon>
        <taxon>Ignisphaera</taxon>
    </lineage>
</organism>
<dbReference type="STRING" id="583356.Igag_0552"/>
<accession>E0SS38</accession>
<dbReference type="InterPro" id="IPR035906">
    <property type="entry name" value="MetI-like_sf"/>
</dbReference>
<dbReference type="EMBL" id="CP002098">
    <property type="protein sequence ID" value="ADM27388.1"/>
    <property type="molecule type" value="Genomic_DNA"/>
</dbReference>
<dbReference type="SUPFAM" id="SSF161098">
    <property type="entry name" value="MetI-like"/>
    <property type="match status" value="1"/>
</dbReference>
<gene>
    <name evidence="7" type="ordered locus">Igag_0552</name>
</gene>
<comment type="similarity">
    <text evidence="5">Belongs to the binding-protein-dependent transport system permease family.</text>
</comment>
<evidence type="ECO:0000256" key="3">
    <source>
        <dbReference type="ARBA" id="ARBA00022989"/>
    </source>
</evidence>
<dbReference type="Proteomes" id="UP000001304">
    <property type="component" value="Chromosome"/>
</dbReference>
<dbReference type="GO" id="GO:0055085">
    <property type="term" value="P:transmembrane transport"/>
    <property type="evidence" value="ECO:0007669"/>
    <property type="project" value="InterPro"/>
</dbReference>